<evidence type="ECO:0000256" key="7">
    <source>
        <dbReference type="ARBA" id="ARBA00023170"/>
    </source>
</evidence>
<dbReference type="GO" id="GO:0005549">
    <property type="term" value="F:odorant binding"/>
    <property type="evidence" value="ECO:0007669"/>
    <property type="project" value="InterPro"/>
</dbReference>
<proteinExistence type="predicted"/>
<dbReference type="Pfam" id="PF02949">
    <property type="entry name" value="7tm_6"/>
    <property type="match status" value="1"/>
</dbReference>
<gene>
    <name evidence="10" type="ORF">RR46_09601</name>
</gene>
<comment type="subcellular location">
    <subcellularLocation>
        <location evidence="1">Membrane</location>
        <topology evidence="1">Multi-pass membrane protein</topology>
    </subcellularLocation>
</comment>
<feature type="transmembrane region" description="Helical" evidence="9">
    <location>
        <begin position="70"/>
        <end position="89"/>
    </location>
</feature>
<keyword evidence="3 9" id="KW-0812">Transmembrane</keyword>
<evidence type="ECO:0000313" key="10">
    <source>
        <dbReference type="EMBL" id="KPI98385.1"/>
    </source>
</evidence>
<feature type="transmembrane region" description="Helical" evidence="9">
    <location>
        <begin position="31"/>
        <end position="50"/>
    </location>
</feature>
<evidence type="ECO:0000256" key="9">
    <source>
        <dbReference type="SAM" id="Phobius"/>
    </source>
</evidence>
<evidence type="ECO:0000256" key="2">
    <source>
        <dbReference type="ARBA" id="ARBA00022606"/>
    </source>
</evidence>
<evidence type="ECO:0000256" key="6">
    <source>
        <dbReference type="ARBA" id="ARBA00023136"/>
    </source>
</evidence>
<dbReference type="InterPro" id="IPR004117">
    <property type="entry name" value="7tm6_olfct_rcpt"/>
</dbReference>
<sequence>MSLTFERAFYISCHALRFSGIHPNLDRNKIWLLRYAFISIVSSSIIFFFANSIICYDIPNKEYAKAIKNGSLLIVSLTIPYKNILALYYRDEFRYCIDMVNADYAGINRQTKEEQLLIKEYSSKGKRVCKLYFYSVVMSAGVFPLKAIYLMIFSYIRGEFNLTHMYDITYPEAIEKQKDIFYVYMCLFFISLIFTINGSWNFFGFDPLVSIFVLHVCGQIEILSRKITALANNNENEIIENLKEINKKLQEACRQSYAIFNIMNAAWS</sequence>
<feature type="transmembrane region" description="Helical" evidence="9">
    <location>
        <begin position="181"/>
        <end position="203"/>
    </location>
</feature>
<dbReference type="AlphaFoldDB" id="A0A194Q4P9"/>
<accession>A0A194Q4P9</accession>
<dbReference type="GO" id="GO:0016020">
    <property type="term" value="C:membrane"/>
    <property type="evidence" value="ECO:0007669"/>
    <property type="project" value="UniProtKB-SubCell"/>
</dbReference>
<evidence type="ECO:0000256" key="8">
    <source>
        <dbReference type="ARBA" id="ARBA00023224"/>
    </source>
</evidence>
<keyword evidence="7" id="KW-0675">Receptor</keyword>
<evidence type="ECO:0000313" key="11">
    <source>
        <dbReference type="Proteomes" id="UP000053268"/>
    </source>
</evidence>
<reference evidence="10 11" key="1">
    <citation type="journal article" date="2015" name="Nat. Commun.">
        <title>Outbred genome sequencing and CRISPR/Cas9 gene editing in butterflies.</title>
        <authorList>
            <person name="Li X."/>
            <person name="Fan D."/>
            <person name="Zhang W."/>
            <person name="Liu G."/>
            <person name="Zhang L."/>
            <person name="Zhao L."/>
            <person name="Fang X."/>
            <person name="Chen L."/>
            <person name="Dong Y."/>
            <person name="Chen Y."/>
            <person name="Ding Y."/>
            <person name="Zhao R."/>
            <person name="Feng M."/>
            <person name="Zhu Y."/>
            <person name="Feng Y."/>
            <person name="Jiang X."/>
            <person name="Zhu D."/>
            <person name="Xiang H."/>
            <person name="Feng X."/>
            <person name="Li S."/>
            <person name="Wang J."/>
            <person name="Zhang G."/>
            <person name="Kronforst M.R."/>
            <person name="Wang W."/>
        </authorList>
    </citation>
    <scope>NUCLEOTIDE SEQUENCE [LARGE SCALE GENOMIC DNA]</scope>
    <source>
        <strain evidence="10">Ya'a_city_454_Px</strain>
        <tissue evidence="10">Whole body</tissue>
    </source>
</reference>
<evidence type="ECO:0000256" key="3">
    <source>
        <dbReference type="ARBA" id="ARBA00022692"/>
    </source>
</evidence>
<keyword evidence="8" id="KW-0807">Transducer</keyword>
<feature type="transmembrane region" description="Helical" evidence="9">
    <location>
        <begin position="131"/>
        <end position="156"/>
    </location>
</feature>
<keyword evidence="2" id="KW-0716">Sensory transduction</keyword>
<evidence type="ECO:0000256" key="5">
    <source>
        <dbReference type="ARBA" id="ARBA00022989"/>
    </source>
</evidence>
<dbReference type="EMBL" id="KQ459585">
    <property type="protein sequence ID" value="KPI98385.1"/>
    <property type="molecule type" value="Genomic_DNA"/>
</dbReference>
<evidence type="ECO:0000256" key="4">
    <source>
        <dbReference type="ARBA" id="ARBA00022725"/>
    </source>
</evidence>
<dbReference type="Proteomes" id="UP000053268">
    <property type="component" value="Unassembled WGS sequence"/>
</dbReference>
<evidence type="ECO:0000256" key="1">
    <source>
        <dbReference type="ARBA" id="ARBA00004141"/>
    </source>
</evidence>
<keyword evidence="4" id="KW-0552">Olfaction</keyword>
<dbReference type="GO" id="GO:0007165">
    <property type="term" value="P:signal transduction"/>
    <property type="evidence" value="ECO:0007669"/>
    <property type="project" value="UniProtKB-KW"/>
</dbReference>
<keyword evidence="5 9" id="KW-1133">Transmembrane helix</keyword>
<keyword evidence="6 9" id="KW-0472">Membrane</keyword>
<protein>
    <submittedName>
        <fullName evidence="10">Uncharacterized protein</fullName>
    </submittedName>
</protein>
<name>A0A194Q4P9_PAPXU</name>
<keyword evidence="11" id="KW-1185">Reference proteome</keyword>
<dbReference type="GO" id="GO:0004984">
    <property type="term" value="F:olfactory receptor activity"/>
    <property type="evidence" value="ECO:0007669"/>
    <property type="project" value="InterPro"/>
</dbReference>
<organism evidence="10 11">
    <name type="scientific">Papilio xuthus</name>
    <name type="common">Asian swallowtail butterfly</name>
    <dbReference type="NCBI Taxonomy" id="66420"/>
    <lineage>
        <taxon>Eukaryota</taxon>
        <taxon>Metazoa</taxon>
        <taxon>Ecdysozoa</taxon>
        <taxon>Arthropoda</taxon>
        <taxon>Hexapoda</taxon>
        <taxon>Insecta</taxon>
        <taxon>Pterygota</taxon>
        <taxon>Neoptera</taxon>
        <taxon>Endopterygota</taxon>
        <taxon>Lepidoptera</taxon>
        <taxon>Glossata</taxon>
        <taxon>Ditrysia</taxon>
        <taxon>Papilionoidea</taxon>
        <taxon>Papilionidae</taxon>
        <taxon>Papilioninae</taxon>
        <taxon>Papilio</taxon>
    </lineage>
</organism>